<accession>A0A1E3JE47</accession>
<evidence type="ECO:0000256" key="1">
    <source>
        <dbReference type="SAM" id="SignalP"/>
    </source>
</evidence>
<dbReference type="InterPro" id="IPR006598">
    <property type="entry name" value="CAP10"/>
</dbReference>
<evidence type="ECO:0000313" key="3">
    <source>
        <dbReference type="EMBL" id="ODN98945.1"/>
    </source>
</evidence>
<dbReference type="Pfam" id="PF05686">
    <property type="entry name" value="Glyco_transf_90"/>
    <property type="match status" value="1"/>
</dbReference>
<sequence>MPTRSTILFVGALTAVSLFLLTAHLHPGTEFTLPLLPQPDAQDDYFQAAWPALTEAENRHLTQQQCQDTYPDLYLEADRAHDWYKAKGGITRSMVDQAEKEGNARLVIHQNQLFVKVYKGGINTRTQAVIAGVYAAILTSPEPLPDVEFVVQTSDAGAGKTPIFALCRTASQKALWLMPDFGFFSWPEPGVGSYSEVRAKTLAFEQSLGLEVDSGMEVIKGDWENKTDKLFWRGSPMVEVRHDLLRAVQNQPWSDVKELNWGAINGDEKERLKNNGDIKTPAEHCQYKFLAHVEGYAYSGRLKYLQQCRSVIVGHKLQYIQHYHHLINGQDGHPEQNYVEVPLPFEQNLEGVMEGLLKEGSREKVERIAENGWKGMRQGYISPAANDCYFRYLLHKYAEVQAFVPSIEGAAPYESFVLMGKTHWDPHRR</sequence>
<name>A0A1E3JE47_9TREE</name>
<evidence type="ECO:0000313" key="4">
    <source>
        <dbReference type="Proteomes" id="UP000095149"/>
    </source>
</evidence>
<dbReference type="PANTHER" id="PTHR12203:SF107">
    <property type="entry name" value="GLYCOSYL TRANSFERASE CAP10 DOMAIN-CONTAINING PROTEIN"/>
    <property type="match status" value="1"/>
</dbReference>
<dbReference type="PANTHER" id="PTHR12203">
    <property type="entry name" value="KDEL LYS-ASP-GLU-LEU CONTAINING - RELATED"/>
    <property type="match status" value="1"/>
</dbReference>
<dbReference type="InterPro" id="IPR051091">
    <property type="entry name" value="O-Glucosyltr/Glycosyltrsf_90"/>
</dbReference>
<evidence type="ECO:0000259" key="2">
    <source>
        <dbReference type="SMART" id="SM00672"/>
    </source>
</evidence>
<organism evidence="3 4">
    <name type="scientific">Cryptococcus amylolentus CBS 6273</name>
    <dbReference type="NCBI Taxonomy" id="1296118"/>
    <lineage>
        <taxon>Eukaryota</taxon>
        <taxon>Fungi</taxon>
        <taxon>Dikarya</taxon>
        <taxon>Basidiomycota</taxon>
        <taxon>Agaricomycotina</taxon>
        <taxon>Tremellomycetes</taxon>
        <taxon>Tremellales</taxon>
        <taxon>Cryptococcaceae</taxon>
        <taxon>Cryptococcus</taxon>
    </lineage>
</organism>
<reference evidence="3 4" key="1">
    <citation type="submission" date="2016-06" db="EMBL/GenBank/DDBJ databases">
        <title>Evolution of pathogenesis and genome organization in the Tremellales.</title>
        <authorList>
            <person name="Cuomo C."/>
            <person name="Litvintseva A."/>
            <person name="Heitman J."/>
            <person name="Chen Y."/>
            <person name="Sun S."/>
            <person name="Springer D."/>
            <person name="Dromer F."/>
            <person name="Young S."/>
            <person name="Zeng Q."/>
            <person name="Chapman S."/>
            <person name="Gujja S."/>
            <person name="Saif S."/>
            <person name="Birren B."/>
        </authorList>
    </citation>
    <scope>NUCLEOTIDE SEQUENCE [LARGE SCALE GENOMIC DNA]</scope>
    <source>
        <strain evidence="3 4">CBS 6273</strain>
    </source>
</reference>
<proteinExistence type="predicted"/>
<protein>
    <recommendedName>
        <fullName evidence="2">Glycosyl transferase CAP10 domain-containing protein</fullName>
    </recommendedName>
</protein>
<comment type="caution">
    <text evidence="3">The sequence shown here is derived from an EMBL/GenBank/DDBJ whole genome shotgun (WGS) entry which is preliminary data.</text>
</comment>
<feature type="chain" id="PRO_5009130290" description="Glycosyl transferase CAP10 domain-containing protein" evidence="1">
    <location>
        <begin position="24"/>
        <end position="429"/>
    </location>
</feature>
<gene>
    <name evidence="3" type="ORF">I350_07094</name>
</gene>
<feature type="domain" description="Glycosyl transferase CAP10" evidence="2">
    <location>
        <begin position="143"/>
        <end position="404"/>
    </location>
</feature>
<dbReference type="AlphaFoldDB" id="A0A1E3JE47"/>
<dbReference type="EMBL" id="MEKH01000012">
    <property type="protein sequence ID" value="ODN98945.1"/>
    <property type="molecule type" value="Genomic_DNA"/>
</dbReference>
<feature type="signal peptide" evidence="1">
    <location>
        <begin position="1"/>
        <end position="23"/>
    </location>
</feature>
<keyword evidence="1" id="KW-0732">Signal</keyword>
<dbReference type="Proteomes" id="UP000095149">
    <property type="component" value="Unassembled WGS sequence"/>
</dbReference>
<dbReference type="OrthoDB" id="202415at2759"/>
<dbReference type="SMART" id="SM00672">
    <property type="entry name" value="CAP10"/>
    <property type="match status" value="1"/>
</dbReference>